<evidence type="ECO:0000256" key="1">
    <source>
        <dbReference type="SAM" id="MobiDB-lite"/>
    </source>
</evidence>
<dbReference type="EMBL" id="LT598491">
    <property type="protein sequence ID" value="SCW04410.1"/>
    <property type="molecule type" value="Genomic_DNA"/>
</dbReference>
<proteinExistence type="predicted"/>
<feature type="region of interest" description="Disordered" evidence="1">
    <location>
        <begin position="40"/>
        <end position="84"/>
    </location>
</feature>
<sequence length="84" mass="9024">MTTFRTAFQSAKTFSMVSKSFVPKSTIKTTTFPTIIKSSYSTSSTAASKNYSVSSSSGSKDQRPTVVISSDNDGVETVSDHIRV</sequence>
<evidence type="ECO:0000313" key="2">
    <source>
        <dbReference type="EMBL" id="SCW04410.1"/>
    </source>
</evidence>
<dbReference type="AlphaFoldDB" id="A0A1G4MKU8"/>
<reference evidence="2 3" key="1">
    <citation type="submission" date="2016-03" db="EMBL/GenBank/DDBJ databases">
        <authorList>
            <person name="Devillers H."/>
        </authorList>
    </citation>
    <scope>NUCLEOTIDE SEQUENCE [LARGE SCALE GENOMIC DNA]</scope>
    <source>
        <strain evidence="2">CBS 6772</strain>
    </source>
</reference>
<accession>A0A1G4MKU8</accession>
<evidence type="ECO:0000313" key="3">
    <source>
        <dbReference type="Proteomes" id="UP000190831"/>
    </source>
</evidence>
<name>A0A1G4MKU8_LACFM</name>
<feature type="compositionally biased region" description="Low complexity" evidence="1">
    <location>
        <begin position="40"/>
        <end position="59"/>
    </location>
</feature>
<keyword evidence="3" id="KW-1185">Reference proteome</keyword>
<gene>
    <name evidence="2" type="ORF">LAFE_0H12904G</name>
</gene>
<dbReference type="OMA" id="MARCAVP"/>
<dbReference type="Proteomes" id="UP000190831">
    <property type="component" value="Chromosome H"/>
</dbReference>
<protein>
    <submittedName>
        <fullName evidence="2">LAFE_0H12904g1_1</fullName>
    </submittedName>
</protein>
<organism evidence="2 3">
    <name type="scientific">Lachancea fermentati</name>
    <name type="common">Zygosaccharomyces fermentati</name>
    <dbReference type="NCBI Taxonomy" id="4955"/>
    <lineage>
        <taxon>Eukaryota</taxon>
        <taxon>Fungi</taxon>
        <taxon>Dikarya</taxon>
        <taxon>Ascomycota</taxon>
        <taxon>Saccharomycotina</taxon>
        <taxon>Saccharomycetes</taxon>
        <taxon>Saccharomycetales</taxon>
        <taxon>Saccharomycetaceae</taxon>
        <taxon>Lachancea</taxon>
    </lineage>
</organism>